<organism evidence="1">
    <name type="scientific">bioreactor metagenome</name>
    <dbReference type="NCBI Taxonomy" id="1076179"/>
    <lineage>
        <taxon>unclassified sequences</taxon>
        <taxon>metagenomes</taxon>
        <taxon>ecological metagenomes</taxon>
    </lineage>
</organism>
<sequence length="168" mass="19636">MNWVGRDCCCNNLQLYSAKKHAFRRSDKRYNFRCSKSRCSLPAHWHSAPPNHNTQNYVSCSFQHGVRVADCGHCYSYKYPRSHCLCSHSEASDFLCSTTNKHHPIVLPHNCTEQDRGILPCPAYRPEAIQVYQRFLLRVNFHAPSDWRCYENTIDNRQANAAFLLNRR</sequence>
<dbReference type="AlphaFoldDB" id="A0A645A1D5"/>
<comment type="caution">
    <text evidence="1">The sequence shown here is derived from an EMBL/GenBank/DDBJ whole genome shotgun (WGS) entry which is preliminary data.</text>
</comment>
<evidence type="ECO:0000313" key="1">
    <source>
        <dbReference type="EMBL" id="MPM47010.1"/>
    </source>
</evidence>
<proteinExistence type="predicted"/>
<name>A0A645A1D5_9ZZZZ</name>
<protein>
    <submittedName>
        <fullName evidence="1">Uncharacterized protein</fullName>
    </submittedName>
</protein>
<accession>A0A645A1D5</accession>
<reference evidence="1" key="1">
    <citation type="submission" date="2019-08" db="EMBL/GenBank/DDBJ databases">
        <authorList>
            <person name="Kucharzyk K."/>
            <person name="Murdoch R.W."/>
            <person name="Higgins S."/>
            <person name="Loffler F."/>
        </authorList>
    </citation>
    <scope>NUCLEOTIDE SEQUENCE</scope>
</reference>
<dbReference type="EMBL" id="VSSQ01011509">
    <property type="protein sequence ID" value="MPM47010.1"/>
    <property type="molecule type" value="Genomic_DNA"/>
</dbReference>
<gene>
    <name evidence="1" type="ORF">SDC9_93718</name>
</gene>